<feature type="transmembrane region" description="Helical" evidence="8">
    <location>
        <begin position="513"/>
        <end position="532"/>
    </location>
</feature>
<evidence type="ECO:0000313" key="9">
    <source>
        <dbReference type="EnsemblMetazoa" id="SCAU014310-PA"/>
    </source>
</evidence>
<evidence type="ECO:0000256" key="4">
    <source>
        <dbReference type="ARBA" id="ARBA00022692"/>
    </source>
</evidence>
<evidence type="ECO:0000313" key="10">
    <source>
        <dbReference type="Proteomes" id="UP000095300"/>
    </source>
</evidence>
<dbReference type="Proteomes" id="UP000095300">
    <property type="component" value="Unassembled WGS sequence"/>
</dbReference>
<dbReference type="PRINTS" id="PR00176">
    <property type="entry name" value="NANEUSMPORT"/>
</dbReference>
<keyword evidence="5" id="KW-0769">Symport</keyword>
<keyword evidence="6 8" id="KW-1133">Transmembrane helix</keyword>
<dbReference type="PANTHER" id="PTHR11616">
    <property type="entry name" value="SODIUM/CHLORIDE DEPENDENT TRANSPORTER"/>
    <property type="match status" value="1"/>
</dbReference>
<keyword evidence="7 8" id="KW-0472">Membrane</keyword>
<feature type="transmembrane region" description="Helical" evidence="8">
    <location>
        <begin position="29"/>
        <end position="49"/>
    </location>
</feature>
<dbReference type="PROSITE" id="PS50267">
    <property type="entry name" value="NA_NEUROTRAN_SYMP_3"/>
    <property type="match status" value="1"/>
</dbReference>
<dbReference type="OrthoDB" id="7966043at2759"/>
<keyword evidence="10" id="KW-1185">Reference proteome</keyword>
<gene>
    <name evidence="9" type="primary">106084928</name>
</gene>
<dbReference type="KEGG" id="scac:106084928"/>
<keyword evidence="4 8" id="KW-0812">Transmembrane</keyword>
<feature type="transmembrane region" description="Helical" evidence="8">
    <location>
        <begin position="191"/>
        <end position="213"/>
    </location>
</feature>
<proteinExistence type="inferred from homology"/>
<comment type="subcellular location">
    <subcellularLocation>
        <location evidence="1">Membrane</location>
        <topology evidence="1">Multi-pass membrane protein</topology>
    </subcellularLocation>
</comment>
<dbReference type="InterPro" id="IPR000175">
    <property type="entry name" value="Na/ntran_symport"/>
</dbReference>
<dbReference type="GO" id="GO:0005886">
    <property type="term" value="C:plasma membrane"/>
    <property type="evidence" value="ECO:0007669"/>
    <property type="project" value="TreeGrafter"/>
</dbReference>
<dbReference type="SUPFAM" id="SSF161070">
    <property type="entry name" value="SNF-like"/>
    <property type="match status" value="1"/>
</dbReference>
<sequence>MNNESSYGTGHRPFVSDLKRGYWTKASDFIYAGVSFGFRMDVFALSWIATVESGVSGFLPVYLISLAFYVIPLLVVKSFMGQFSSSGFISAMRLCPLFKGIGYITLFLNICVVIYYSVFAMTPMLYLFASFKPILPWSCEGARAWTQEEVLLCPTADDEKCEGVCYRSVASVLYFQNLFKRYEVFGYTFHISWQLALSAVGVWIIIALIILMLSSIEKIGQLIRYTVQCIIALMVFFIVRFSFLPGTAAHYERIFSPNWKDFVTELTKLPAYGICAFGPGWGLFITLASFNRFKGNITRPSWLIGIGQMFIIFGLDMLEKFIMLHLDSLSEDYFSRQRSQFGTFVLIGGSSMAALKWPNLWCILFYTMVLASSITIMVLQLVSIMSSIFDEFTLLRHHKLRYSTYLVGSMALGSLSFSSLSVYESTVNLILETTINQSLINLLLIIMVTWVYGRQRFQRDMFFMTNERYATWKIYILRFFAPLCILAVLITAMFIVFLNYVFSSSQSLTMFDVFIKALPWWSIPAYMFFSLYKSQGSLKERLLKCCRPTDWYPVEAEDKLRYEEIVSSSNMTHPLTELRWDDDAFDEEET</sequence>
<reference evidence="9" key="1">
    <citation type="submission" date="2020-05" db="UniProtKB">
        <authorList>
            <consortium name="EnsemblMetazoa"/>
        </authorList>
    </citation>
    <scope>IDENTIFICATION</scope>
    <source>
        <strain evidence="9">USDA</strain>
    </source>
</reference>
<keyword evidence="3" id="KW-0813">Transport</keyword>
<organism evidence="9 10">
    <name type="scientific">Stomoxys calcitrans</name>
    <name type="common">Stable fly</name>
    <name type="synonym">Conops calcitrans</name>
    <dbReference type="NCBI Taxonomy" id="35570"/>
    <lineage>
        <taxon>Eukaryota</taxon>
        <taxon>Metazoa</taxon>
        <taxon>Ecdysozoa</taxon>
        <taxon>Arthropoda</taxon>
        <taxon>Hexapoda</taxon>
        <taxon>Insecta</taxon>
        <taxon>Pterygota</taxon>
        <taxon>Neoptera</taxon>
        <taxon>Endopterygota</taxon>
        <taxon>Diptera</taxon>
        <taxon>Brachycera</taxon>
        <taxon>Muscomorpha</taxon>
        <taxon>Muscoidea</taxon>
        <taxon>Muscidae</taxon>
        <taxon>Stomoxys</taxon>
    </lineage>
</organism>
<evidence type="ECO:0000256" key="2">
    <source>
        <dbReference type="ARBA" id="ARBA00006459"/>
    </source>
</evidence>
<evidence type="ECO:0000256" key="7">
    <source>
        <dbReference type="ARBA" id="ARBA00023136"/>
    </source>
</evidence>
<name>A0A1I8Q699_STOCA</name>
<dbReference type="GO" id="GO:0015375">
    <property type="term" value="F:glycine:sodium symporter activity"/>
    <property type="evidence" value="ECO:0007669"/>
    <property type="project" value="TreeGrafter"/>
</dbReference>
<dbReference type="VEuPathDB" id="VectorBase:SCAU014310"/>
<feature type="transmembrane region" description="Helical" evidence="8">
    <location>
        <begin position="474"/>
        <end position="501"/>
    </location>
</feature>
<dbReference type="EnsemblMetazoa" id="SCAU014310-RA">
    <property type="protein sequence ID" value="SCAU014310-PA"/>
    <property type="gene ID" value="SCAU014310"/>
</dbReference>
<evidence type="ECO:0000256" key="1">
    <source>
        <dbReference type="ARBA" id="ARBA00004141"/>
    </source>
</evidence>
<evidence type="ECO:0000256" key="8">
    <source>
        <dbReference type="SAM" id="Phobius"/>
    </source>
</evidence>
<dbReference type="AlphaFoldDB" id="A0A1I8Q699"/>
<evidence type="ECO:0000256" key="6">
    <source>
        <dbReference type="ARBA" id="ARBA00022989"/>
    </source>
</evidence>
<dbReference type="PANTHER" id="PTHR11616:SF240">
    <property type="entry name" value="BLOATED TUBULES, ISOFORM B-RELATED"/>
    <property type="match status" value="1"/>
</dbReference>
<feature type="transmembrane region" description="Helical" evidence="8">
    <location>
        <begin position="302"/>
        <end position="326"/>
    </location>
</feature>
<feature type="transmembrane region" description="Helical" evidence="8">
    <location>
        <begin position="402"/>
        <end position="423"/>
    </location>
</feature>
<dbReference type="Pfam" id="PF00209">
    <property type="entry name" value="SNF"/>
    <property type="match status" value="1"/>
</dbReference>
<feature type="transmembrane region" description="Helical" evidence="8">
    <location>
        <begin position="435"/>
        <end position="453"/>
    </location>
</feature>
<accession>A0A1I8Q699</accession>
<comment type="similarity">
    <text evidence="2">Belongs to the sodium:neurotransmitter symporter (SNF) (TC 2.A.22) family.</text>
</comment>
<feature type="transmembrane region" description="Helical" evidence="8">
    <location>
        <begin position="363"/>
        <end position="382"/>
    </location>
</feature>
<protein>
    <submittedName>
        <fullName evidence="9">Uncharacterized protein</fullName>
    </submittedName>
</protein>
<feature type="transmembrane region" description="Helical" evidence="8">
    <location>
        <begin position="269"/>
        <end position="290"/>
    </location>
</feature>
<feature type="transmembrane region" description="Helical" evidence="8">
    <location>
        <begin position="101"/>
        <end position="128"/>
    </location>
</feature>
<evidence type="ECO:0000256" key="3">
    <source>
        <dbReference type="ARBA" id="ARBA00022448"/>
    </source>
</evidence>
<evidence type="ECO:0000256" key="5">
    <source>
        <dbReference type="ARBA" id="ARBA00022847"/>
    </source>
</evidence>
<feature type="transmembrane region" description="Helical" evidence="8">
    <location>
        <begin position="61"/>
        <end position="80"/>
    </location>
</feature>
<feature type="transmembrane region" description="Helical" evidence="8">
    <location>
        <begin position="225"/>
        <end position="249"/>
    </location>
</feature>
<dbReference type="InterPro" id="IPR037272">
    <property type="entry name" value="SNS_sf"/>
</dbReference>